<comment type="similarity">
    <text evidence="1 16">Belongs to the globin family.</text>
</comment>
<evidence type="ECO:0000256" key="15">
    <source>
        <dbReference type="ARBA" id="ARBA00049899"/>
    </source>
</evidence>
<evidence type="ECO:0000256" key="3">
    <source>
        <dbReference type="ARBA" id="ARBA00012682"/>
    </source>
</evidence>
<comment type="catalytic activity">
    <reaction evidence="14">
        <text>Fe(III)-heme b-[protein] + nitric oxide + H2O = Fe(II)-heme b-[protein] + nitrite + 2 H(+)</text>
        <dbReference type="Rhea" id="RHEA:77711"/>
        <dbReference type="Rhea" id="RHEA-COMP:18975"/>
        <dbReference type="Rhea" id="RHEA-COMP:18976"/>
        <dbReference type="ChEBI" id="CHEBI:15377"/>
        <dbReference type="ChEBI" id="CHEBI:15378"/>
        <dbReference type="ChEBI" id="CHEBI:16301"/>
        <dbReference type="ChEBI" id="CHEBI:16480"/>
        <dbReference type="ChEBI" id="CHEBI:55376"/>
        <dbReference type="ChEBI" id="CHEBI:60344"/>
    </reaction>
    <physiologicalReaction direction="right-to-left" evidence="14">
        <dbReference type="Rhea" id="RHEA:77713"/>
    </physiologicalReaction>
</comment>
<evidence type="ECO:0000256" key="9">
    <source>
        <dbReference type="ARBA" id="ARBA00044448"/>
    </source>
</evidence>
<evidence type="ECO:0000256" key="5">
    <source>
        <dbReference type="ARBA" id="ARBA00022617"/>
    </source>
</evidence>
<comment type="catalytic activity">
    <reaction evidence="15">
        <text>H2O2 + AH2 = A + 2 H2O</text>
        <dbReference type="Rhea" id="RHEA:30275"/>
        <dbReference type="ChEBI" id="CHEBI:13193"/>
        <dbReference type="ChEBI" id="CHEBI:15377"/>
        <dbReference type="ChEBI" id="CHEBI:16240"/>
        <dbReference type="ChEBI" id="CHEBI:17499"/>
    </reaction>
    <physiologicalReaction direction="left-to-right" evidence="15">
        <dbReference type="Rhea" id="RHEA:30276"/>
    </physiologicalReaction>
</comment>
<evidence type="ECO:0000256" key="11">
    <source>
        <dbReference type="ARBA" id="ARBA00044562"/>
    </source>
</evidence>
<evidence type="ECO:0000256" key="16">
    <source>
        <dbReference type="RuleBase" id="RU000356"/>
    </source>
</evidence>
<keyword evidence="4 16" id="KW-0813">Transport</keyword>
<dbReference type="GO" id="GO:0019825">
    <property type="term" value="F:oxygen binding"/>
    <property type="evidence" value="ECO:0007669"/>
    <property type="project" value="InterPro"/>
</dbReference>
<dbReference type="Proteomes" id="UP001178461">
    <property type="component" value="Chromosome 14"/>
</dbReference>
<evidence type="ECO:0000256" key="10">
    <source>
        <dbReference type="ARBA" id="ARBA00044551"/>
    </source>
</evidence>
<dbReference type="AlphaFoldDB" id="A0AA35L9J5"/>
<dbReference type="GO" id="GO:0004784">
    <property type="term" value="F:superoxide dismutase activity"/>
    <property type="evidence" value="ECO:0007669"/>
    <property type="project" value="UniProtKB-EC"/>
</dbReference>
<dbReference type="PROSITE" id="PS01033">
    <property type="entry name" value="GLOBIN"/>
    <property type="match status" value="1"/>
</dbReference>
<proteinExistence type="inferred from homology"/>
<dbReference type="Pfam" id="PF00042">
    <property type="entry name" value="Globin"/>
    <property type="match status" value="1"/>
</dbReference>
<keyword evidence="6 16" id="KW-0561">Oxygen transport</keyword>
<dbReference type="Gene3D" id="1.10.490.10">
    <property type="entry name" value="Globins"/>
    <property type="match status" value="1"/>
</dbReference>
<dbReference type="InterPro" id="IPR000971">
    <property type="entry name" value="Globin"/>
</dbReference>
<evidence type="ECO:0000256" key="1">
    <source>
        <dbReference type="ARBA" id="ARBA00008705"/>
    </source>
</evidence>
<evidence type="ECO:0000259" key="18">
    <source>
        <dbReference type="PROSITE" id="PS01033"/>
    </source>
</evidence>
<dbReference type="GO" id="GO:0005344">
    <property type="term" value="F:oxygen carrier activity"/>
    <property type="evidence" value="ECO:0007669"/>
    <property type="project" value="UniProtKB-KW"/>
</dbReference>
<dbReference type="InterPro" id="IPR009050">
    <property type="entry name" value="Globin-like_sf"/>
</dbReference>
<comment type="subunit">
    <text evidence="2">Monomer.</text>
</comment>
<dbReference type="SUPFAM" id="SSF46458">
    <property type="entry name" value="Globin-like"/>
    <property type="match status" value="1"/>
</dbReference>
<dbReference type="EC" id="1.15.1.1" evidence="3"/>
<name>A0AA35L9J5_9SAUR</name>
<evidence type="ECO:0000313" key="20">
    <source>
        <dbReference type="Proteomes" id="UP001178461"/>
    </source>
</evidence>
<evidence type="ECO:0000256" key="14">
    <source>
        <dbReference type="ARBA" id="ARBA00048118"/>
    </source>
</evidence>
<evidence type="ECO:0000256" key="13">
    <source>
        <dbReference type="ARBA" id="ARBA00047393"/>
    </source>
</evidence>
<dbReference type="PANTHER" id="PTHR46783:SF3">
    <property type="entry name" value="GLOBIN FAMILY PROFILE DOMAIN-CONTAINING PROTEIN"/>
    <property type="match status" value="1"/>
</dbReference>
<reference evidence="19" key="1">
    <citation type="submission" date="2022-12" db="EMBL/GenBank/DDBJ databases">
        <authorList>
            <person name="Alioto T."/>
            <person name="Alioto T."/>
            <person name="Gomez Garrido J."/>
        </authorList>
    </citation>
    <scope>NUCLEOTIDE SEQUENCE</scope>
</reference>
<protein>
    <recommendedName>
        <fullName evidence="3">superoxide dismutase</fullName>
        <ecNumber evidence="3">1.15.1.1</ecNumber>
    </recommendedName>
    <alternativeName>
        <fullName evidence="10">Nitrite reductase CYGB</fullName>
    </alternativeName>
    <alternativeName>
        <fullName evidence="12">Pseudoperoxidase CYGB</fullName>
    </alternativeName>
    <alternativeName>
        <fullName evidence="11">Superoxide dismutase CYGB</fullName>
    </alternativeName>
</protein>
<dbReference type="EMBL" id="OX395139">
    <property type="protein sequence ID" value="CAI5791757.1"/>
    <property type="molecule type" value="Genomic_DNA"/>
</dbReference>
<dbReference type="PANTHER" id="PTHR46783">
    <property type="entry name" value="CYTOGLOBIN"/>
    <property type="match status" value="1"/>
</dbReference>
<comment type="catalytic activity">
    <reaction evidence="13">
        <text>2 superoxide + 2 H(+) = H2O2 + O2</text>
        <dbReference type="Rhea" id="RHEA:20696"/>
        <dbReference type="ChEBI" id="CHEBI:15378"/>
        <dbReference type="ChEBI" id="CHEBI:15379"/>
        <dbReference type="ChEBI" id="CHEBI:16240"/>
        <dbReference type="ChEBI" id="CHEBI:18421"/>
        <dbReference type="EC" id="1.15.1.1"/>
    </reaction>
    <physiologicalReaction direction="left-to-right" evidence="13">
        <dbReference type="Rhea" id="RHEA:20697"/>
    </physiologicalReaction>
</comment>
<evidence type="ECO:0000256" key="2">
    <source>
        <dbReference type="ARBA" id="ARBA00011245"/>
    </source>
</evidence>
<evidence type="ECO:0000256" key="4">
    <source>
        <dbReference type="ARBA" id="ARBA00022448"/>
    </source>
</evidence>
<sequence length="213" mass="23784">MRPGASCARLRRRPWGVRPPPQWVRRGRSPGGLCAPHPPMASGSVSPARLARRPPTAPRGRCRAKVRGWASEAGAGRGMASPGRSGSRAPPEFFTDYPDSKQYFKNIPTEGDLLRDPEVGSHGRKVMVALNQLVENLDNRKQGCRLLERLVDNHKNVHQVPPGMFQLLFQTILCVFQEVLADEFTNDMKLSWEKFFDAVFAEVEAAYSRPLLP</sequence>
<dbReference type="GO" id="GO:0020037">
    <property type="term" value="F:heme binding"/>
    <property type="evidence" value="ECO:0007669"/>
    <property type="project" value="InterPro"/>
</dbReference>
<keyword evidence="7" id="KW-0479">Metal-binding</keyword>
<comment type="catalytic activity">
    <reaction evidence="9">
        <text>Fe(II)-heme b-[protein] + nitric oxide + O2 = Fe(III)-heme b-[protein] + nitrate</text>
        <dbReference type="Rhea" id="RHEA:78091"/>
        <dbReference type="Rhea" id="RHEA-COMP:18975"/>
        <dbReference type="Rhea" id="RHEA-COMP:18976"/>
        <dbReference type="ChEBI" id="CHEBI:15379"/>
        <dbReference type="ChEBI" id="CHEBI:16480"/>
        <dbReference type="ChEBI" id="CHEBI:17632"/>
        <dbReference type="ChEBI" id="CHEBI:55376"/>
        <dbReference type="ChEBI" id="CHEBI:60344"/>
    </reaction>
    <physiologicalReaction direction="left-to-right" evidence="9">
        <dbReference type="Rhea" id="RHEA:78092"/>
    </physiologicalReaction>
</comment>
<evidence type="ECO:0000256" key="8">
    <source>
        <dbReference type="ARBA" id="ARBA00023004"/>
    </source>
</evidence>
<keyword evidence="5 16" id="KW-0349">Heme</keyword>
<feature type="domain" description="Globin" evidence="18">
    <location>
        <begin position="55"/>
        <end position="208"/>
    </location>
</feature>
<keyword evidence="20" id="KW-1185">Reference proteome</keyword>
<accession>A0AA35L9J5</accession>
<dbReference type="InterPro" id="IPR013314">
    <property type="entry name" value="Globin_lamprey/hagfish"/>
</dbReference>
<dbReference type="CDD" id="cd01040">
    <property type="entry name" value="Mb-like"/>
    <property type="match status" value="1"/>
</dbReference>
<dbReference type="InterPro" id="IPR044399">
    <property type="entry name" value="Mb-like_M"/>
</dbReference>
<evidence type="ECO:0000313" key="19">
    <source>
        <dbReference type="EMBL" id="CAI5791757.1"/>
    </source>
</evidence>
<gene>
    <name evidence="19" type="ORF">PODLI_1B006985</name>
</gene>
<feature type="region of interest" description="Disordered" evidence="17">
    <location>
        <begin position="1"/>
        <end position="98"/>
    </location>
</feature>
<evidence type="ECO:0000256" key="12">
    <source>
        <dbReference type="ARBA" id="ARBA00044569"/>
    </source>
</evidence>
<evidence type="ECO:0000256" key="7">
    <source>
        <dbReference type="ARBA" id="ARBA00022723"/>
    </source>
</evidence>
<evidence type="ECO:0000256" key="17">
    <source>
        <dbReference type="SAM" id="MobiDB-lite"/>
    </source>
</evidence>
<organism evidence="19 20">
    <name type="scientific">Podarcis lilfordi</name>
    <name type="common">Lilford's wall lizard</name>
    <dbReference type="NCBI Taxonomy" id="74358"/>
    <lineage>
        <taxon>Eukaryota</taxon>
        <taxon>Metazoa</taxon>
        <taxon>Chordata</taxon>
        <taxon>Craniata</taxon>
        <taxon>Vertebrata</taxon>
        <taxon>Euteleostomi</taxon>
        <taxon>Lepidosauria</taxon>
        <taxon>Squamata</taxon>
        <taxon>Bifurcata</taxon>
        <taxon>Unidentata</taxon>
        <taxon>Episquamata</taxon>
        <taxon>Laterata</taxon>
        <taxon>Lacertibaenia</taxon>
        <taxon>Lacertidae</taxon>
        <taxon>Podarcis</taxon>
    </lineage>
</organism>
<dbReference type="GO" id="GO:0005506">
    <property type="term" value="F:iron ion binding"/>
    <property type="evidence" value="ECO:0007669"/>
    <property type="project" value="InterPro"/>
</dbReference>
<evidence type="ECO:0000256" key="6">
    <source>
        <dbReference type="ARBA" id="ARBA00022621"/>
    </source>
</evidence>
<dbReference type="InterPro" id="IPR012292">
    <property type="entry name" value="Globin/Proto"/>
</dbReference>
<keyword evidence="8" id="KW-0408">Iron</keyword>